<evidence type="ECO:0000259" key="2">
    <source>
        <dbReference type="Pfam" id="PF05378"/>
    </source>
</evidence>
<dbReference type="PANTHER" id="PTHR11365:SF2">
    <property type="entry name" value="5-OXOPROLINASE"/>
    <property type="match status" value="1"/>
</dbReference>
<feature type="domain" description="Hydantoinase A/oxoprolinase" evidence="1">
    <location>
        <begin position="192"/>
        <end position="325"/>
    </location>
</feature>
<dbReference type="InterPro" id="IPR008040">
    <property type="entry name" value="Hydant_A_N"/>
</dbReference>
<evidence type="ECO:0000313" key="4">
    <source>
        <dbReference type="Proteomes" id="UP000220034"/>
    </source>
</evidence>
<sequence length="663" mass="68459">MTLMLGLDTGGTYTDAALIDEARLDARGGAIVAKAKSLTTRDDLSRGIGAAVDAVLGDTDPARVSLVALSTTLATNALVEGQGAPAALIFVGFTAADLARGDLAQVLGDTPVISASGGHRSGGDLAAPLDLDAIRTGLHAIAGQISAVAICALFAVRNPAHEVAIRDMVRAEFNLPTTCSHELSAKINGPKRAVTALLNARLIAMIDRLVASAEGLLVDRGITAPLMVVRGDGALVSANFARMKPIETILSGPAASLVGAAFLTGLQAGIVADIGGTTTDVAVLSDGRPRIDRDGAAVGGVRTMVEAVAMRTHGLGGDSEVTLAQSGLIPEIHLGPRRAIPICLLLHEHPDLRDVLRAQLHNPRPMATDGRFVVGLRPDLLPNGELRDLAQRCIPPRPSAEFTLQRGGERLVARAVAQGAVQIAGFTPSDAAHVLGLHSAWDVGAAQLAADLFARQRGGNGLAMFADGATASRAVLDRLIRRSAELVLDTAFAEDGMGGIDPARDAVVRAALGGHSGLLRPKLDLTVPLIGLGASAATHYPHVAALLDVRDATPADADVANAVGAVVGQVHTAFEVTVNVPQEGRFDVLTPDGVRTFTDEGAALSHASDIAGQHALAQARLAGTDDVALTLRTRRRSAQIEGREQLIEAVIRASASGRPRRAR</sequence>
<protein>
    <submittedName>
        <fullName evidence="3">N-methylhydantoinase A/oxoprolinase/acetone carboxylase, beta subunit</fullName>
    </submittedName>
</protein>
<dbReference type="PANTHER" id="PTHR11365">
    <property type="entry name" value="5-OXOPROLINASE RELATED"/>
    <property type="match status" value="1"/>
</dbReference>
<dbReference type="GO" id="GO:0006749">
    <property type="term" value="P:glutathione metabolic process"/>
    <property type="evidence" value="ECO:0007669"/>
    <property type="project" value="TreeGrafter"/>
</dbReference>
<dbReference type="EMBL" id="OCTN01000001">
    <property type="protein sequence ID" value="SOH92300.1"/>
    <property type="molecule type" value="Genomic_DNA"/>
</dbReference>
<dbReference type="GO" id="GO:0017168">
    <property type="term" value="F:5-oxoprolinase (ATP-hydrolyzing) activity"/>
    <property type="evidence" value="ECO:0007669"/>
    <property type="project" value="TreeGrafter"/>
</dbReference>
<keyword evidence="4" id="KW-1185">Reference proteome</keyword>
<dbReference type="Pfam" id="PF01968">
    <property type="entry name" value="Hydantoinase_A"/>
    <property type="match status" value="1"/>
</dbReference>
<evidence type="ECO:0000259" key="1">
    <source>
        <dbReference type="Pfam" id="PF01968"/>
    </source>
</evidence>
<organism evidence="3 4">
    <name type="scientific">Pontivivens marinum</name>
    <dbReference type="NCBI Taxonomy" id="1690039"/>
    <lineage>
        <taxon>Bacteria</taxon>
        <taxon>Pseudomonadati</taxon>
        <taxon>Pseudomonadota</taxon>
        <taxon>Alphaproteobacteria</taxon>
        <taxon>Rhodobacterales</taxon>
        <taxon>Paracoccaceae</taxon>
        <taxon>Pontivivens</taxon>
    </lineage>
</organism>
<gene>
    <name evidence="3" type="ORF">SAMN06273572_101142</name>
</gene>
<dbReference type="InterPro" id="IPR002821">
    <property type="entry name" value="Hydantoinase_A"/>
</dbReference>
<dbReference type="RefSeq" id="WP_219617965.1">
    <property type="nucleotide sequence ID" value="NZ_OCTN01000001.1"/>
</dbReference>
<name>A0A2C9CM89_9RHOB</name>
<dbReference type="Pfam" id="PF05378">
    <property type="entry name" value="Hydant_A_N"/>
    <property type="match status" value="1"/>
</dbReference>
<reference evidence="4" key="1">
    <citation type="submission" date="2017-09" db="EMBL/GenBank/DDBJ databases">
        <authorList>
            <person name="Varghese N."/>
            <person name="Submissions S."/>
        </authorList>
    </citation>
    <scope>NUCLEOTIDE SEQUENCE [LARGE SCALE GENOMIC DNA]</scope>
    <source>
        <strain evidence="4">C7</strain>
    </source>
</reference>
<dbReference type="Proteomes" id="UP000220034">
    <property type="component" value="Unassembled WGS sequence"/>
</dbReference>
<dbReference type="GO" id="GO:0005829">
    <property type="term" value="C:cytosol"/>
    <property type="evidence" value="ECO:0007669"/>
    <property type="project" value="TreeGrafter"/>
</dbReference>
<evidence type="ECO:0000313" key="3">
    <source>
        <dbReference type="EMBL" id="SOH92300.1"/>
    </source>
</evidence>
<dbReference type="InterPro" id="IPR045079">
    <property type="entry name" value="Oxoprolinase-like"/>
</dbReference>
<feature type="domain" description="Hydantoinase/oxoprolinase N-terminal" evidence="2">
    <location>
        <begin position="5"/>
        <end position="172"/>
    </location>
</feature>
<dbReference type="SUPFAM" id="SSF53067">
    <property type="entry name" value="Actin-like ATPase domain"/>
    <property type="match status" value="1"/>
</dbReference>
<proteinExistence type="predicted"/>
<dbReference type="AlphaFoldDB" id="A0A2C9CM89"/>
<accession>A0A2C9CM89</accession>
<dbReference type="InterPro" id="IPR043129">
    <property type="entry name" value="ATPase_NBD"/>
</dbReference>